<evidence type="ECO:0000313" key="1">
    <source>
        <dbReference type="EMBL" id="KAI3767178.1"/>
    </source>
</evidence>
<sequence length="565" mass="64742">MRFCRLKTITNVHGTWVSGKRIQPGVPVKLKEGDTVKMGGSSRIYELHWVPLSQAFDVDDPFVPATFIKQQETQEENSSYLERLETNSSNNENSTKEEPFSVLKCSKSCCDDIETEHSTSPSKSSFENGENCATVSIHSPFIVSESVSETEIFDNLNKSEDLSLSLSKFIKTPEKDPLNQEIARGNKTDMGTENEQMNQTKMTIESDSMVLCTSREEIDTGVKFESMDLEINKKESVFMALLDETDMDQERTFTPEISRNKEVLRTHFDSLDGKELEFFTPDKENKDPNCCSKRSLRRKWMEDENKQSNNCSVNEGKKDIFGFSRNLSVCCEEVLFSSEKEGKSRSMKMEESGNFINYPQAIKKVIDSSNVGAKKRWTMVLDTNTLLHNKSLKHLKLLQGLKGTQLFVPKIVLKQLMDIKGQHDLFNRTTKKVSLALKWLEECRITTRWWIHMDDEIEKESSILENVIQLCKEIKDGKIVILSNDVSLKIESMAKGIMCEEAEEFFRSLVNPFSERFMWVGSLARGLNWSCVDDDYFLREKYGKFGVNVSNRFKGLKLLAHITTL</sequence>
<comment type="caution">
    <text evidence="1">The sequence shown here is derived from an EMBL/GenBank/DDBJ whole genome shotgun (WGS) entry which is preliminary data.</text>
</comment>
<name>A0ACB9F8R9_CICIN</name>
<dbReference type="Proteomes" id="UP001055811">
    <property type="component" value="Linkage Group LG03"/>
</dbReference>
<gene>
    <name evidence="1" type="ORF">L2E82_17265</name>
</gene>
<evidence type="ECO:0000313" key="2">
    <source>
        <dbReference type="Proteomes" id="UP001055811"/>
    </source>
</evidence>
<keyword evidence="2" id="KW-1185">Reference proteome</keyword>
<dbReference type="EMBL" id="CM042011">
    <property type="protein sequence ID" value="KAI3767178.1"/>
    <property type="molecule type" value="Genomic_DNA"/>
</dbReference>
<protein>
    <submittedName>
        <fullName evidence="1">Uncharacterized protein</fullName>
    </submittedName>
</protein>
<reference evidence="1 2" key="2">
    <citation type="journal article" date="2022" name="Mol. Ecol. Resour.">
        <title>The genomes of chicory, endive, great burdock and yacon provide insights into Asteraceae paleo-polyploidization history and plant inulin production.</title>
        <authorList>
            <person name="Fan W."/>
            <person name="Wang S."/>
            <person name="Wang H."/>
            <person name="Wang A."/>
            <person name="Jiang F."/>
            <person name="Liu H."/>
            <person name="Zhao H."/>
            <person name="Xu D."/>
            <person name="Zhang Y."/>
        </authorList>
    </citation>
    <scope>NUCLEOTIDE SEQUENCE [LARGE SCALE GENOMIC DNA]</scope>
    <source>
        <strain evidence="2">cv. Punajuju</strain>
        <tissue evidence="1">Leaves</tissue>
    </source>
</reference>
<accession>A0ACB9F8R9</accession>
<proteinExistence type="predicted"/>
<reference evidence="2" key="1">
    <citation type="journal article" date="2022" name="Mol. Ecol. Resour.">
        <title>The genomes of chicory, endive, great burdock and yacon provide insights into Asteraceae palaeo-polyploidization history and plant inulin production.</title>
        <authorList>
            <person name="Fan W."/>
            <person name="Wang S."/>
            <person name="Wang H."/>
            <person name="Wang A."/>
            <person name="Jiang F."/>
            <person name="Liu H."/>
            <person name="Zhao H."/>
            <person name="Xu D."/>
            <person name="Zhang Y."/>
        </authorList>
    </citation>
    <scope>NUCLEOTIDE SEQUENCE [LARGE SCALE GENOMIC DNA]</scope>
    <source>
        <strain evidence="2">cv. Punajuju</strain>
    </source>
</reference>
<organism evidence="1 2">
    <name type="scientific">Cichorium intybus</name>
    <name type="common">Chicory</name>
    <dbReference type="NCBI Taxonomy" id="13427"/>
    <lineage>
        <taxon>Eukaryota</taxon>
        <taxon>Viridiplantae</taxon>
        <taxon>Streptophyta</taxon>
        <taxon>Embryophyta</taxon>
        <taxon>Tracheophyta</taxon>
        <taxon>Spermatophyta</taxon>
        <taxon>Magnoliopsida</taxon>
        <taxon>eudicotyledons</taxon>
        <taxon>Gunneridae</taxon>
        <taxon>Pentapetalae</taxon>
        <taxon>asterids</taxon>
        <taxon>campanulids</taxon>
        <taxon>Asterales</taxon>
        <taxon>Asteraceae</taxon>
        <taxon>Cichorioideae</taxon>
        <taxon>Cichorieae</taxon>
        <taxon>Cichoriinae</taxon>
        <taxon>Cichorium</taxon>
    </lineage>
</organism>